<evidence type="ECO:0000256" key="6">
    <source>
        <dbReference type="ARBA" id="ARBA00022832"/>
    </source>
</evidence>
<dbReference type="Proteomes" id="UP000499080">
    <property type="component" value="Unassembled WGS sequence"/>
</dbReference>
<organism evidence="14 15">
    <name type="scientific">Araneus ventricosus</name>
    <name type="common">Orbweaver spider</name>
    <name type="synonym">Epeira ventricosa</name>
    <dbReference type="NCBI Taxonomy" id="182803"/>
    <lineage>
        <taxon>Eukaryota</taxon>
        <taxon>Metazoa</taxon>
        <taxon>Ecdysozoa</taxon>
        <taxon>Arthropoda</taxon>
        <taxon>Chelicerata</taxon>
        <taxon>Arachnida</taxon>
        <taxon>Araneae</taxon>
        <taxon>Araneomorphae</taxon>
        <taxon>Entelegynae</taxon>
        <taxon>Araneoidea</taxon>
        <taxon>Araneidae</taxon>
        <taxon>Araneus</taxon>
    </lineage>
</organism>
<dbReference type="SUPFAM" id="SSF51735">
    <property type="entry name" value="NAD(P)-binding Rossmann-fold domains"/>
    <property type="match status" value="2"/>
</dbReference>
<keyword evidence="6" id="KW-0276">Fatty acid metabolism</keyword>
<dbReference type="GO" id="GO:0004312">
    <property type="term" value="F:fatty acid synthase activity"/>
    <property type="evidence" value="ECO:0007669"/>
    <property type="project" value="TreeGrafter"/>
</dbReference>
<dbReference type="FunFam" id="3.40.50.720:FF:000209">
    <property type="entry name" value="Polyketide synthase Pks12"/>
    <property type="match status" value="1"/>
</dbReference>
<dbReference type="Pfam" id="PF13602">
    <property type="entry name" value="ADH_zinc_N_2"/>
    <property type="match status" value="1"/>
</dbReference>
<dbReference type="Pfam" id="PF00550">
    <property type="entry name" value="PP-binding"/>
    <property type="match status" value="1"/>
</dbReference>
<dbReference type="InterPro" id="IPR013968">
    <property type="entry name" value="PKS_KR"/>
</dbReference>
<dbReference type="EMBL" id="BGPR01004527">
    <property type="protein sequence ID" value="GBN00562.1"/>
    <property type="molecule type" value="Genomic_DNA"/>
</dbReference>
<dbReference type="EC" id="3.1.2.14" evidence="1"/>
<evidence type="ECO:0000256" key="10">
    <source>
        <dbReference type="ARBA" id="ARBA00023160"/>
    </source>
</evidence>
<dbReference type="GO" id="GO:0031177">
    <property type="term" value="F:phosphopantetheine binding"/>
    <property type="evidence" value="ECO:0007669"/>
    <property type="project" value="InterPro"/>
</dbReference>
<dbReference type="PANTHER" id="PTHR43775">
    <property type="entry name" value="FATTY ACID SYNTHASE"/>
    <property type="match status" value="1"/>
</dbReference>
<dbReference type="Gene3D" id="1.10.1200.10">
    <property type="entry name" value="ACP-like"/>
    <property type="match status" value="1"/>
</dbReference>
<dbReference type="SUPFAM" id="SSF47336">
    <property type="entry name" value="ACP-like"/>
    <property type="match status" value="1"/>
</dbReference>
<keyword evidence="5" id="KW-0808">Transferase</keyword>
<sequence length="1134" mass="126974">MKLRTVHELKQRHRKWDKKSVERLFVSYEAHDGYRLFIPSKNKVRRSCKVIFCDELPYEPLTVEVTGCSDMFLEEENGRILARICFALTSRALWKSTKDDWKHAKRIYRYLRGRSNVGLLYKSYVQTEFSVFSDADQVGDEKIRRPISCMVSINSCVAITWWSRLQHSVAISLTEAEYVAGCESVNELVWLKLVFIELLEYDGTPILYVDNLSAIKFAQNPQHHRRSKHIDVRFHSIREKVDRGVLKLEYVPSSEETADILTKPLTNHGKVETKHAYLNALTRGDLSSLVWVDSPLKYFKQTAASILCQVYYAPLNSKDVMLASGKLPPDAEPGDLALHDGILGIEFSGRLENGQRVMGLVPAKGLATTVAADPNFMWEVPDDWSLEEASTVPAAYSTAYYALIMRGNLRKGERVLIHSGSGCVGQAAIAVALSLGCEVFITVGSFEKREFLKKRFNELQDRNFCNSRDTSFEQYILNATNGKGVDVILNSLAEEKVKATLNCLAQHGRFLEIGKYDFSNNTPLGMALFLKNISFHGIFIYVLFENKSYSLRAKKEVVQLVKDGIADGTVKPLNSIIFDRDQAEQAFRFMASGKHVGKVVLKIRDEEPQKKIVPTPVQLKALSRTSCNPEKSYVIIGGLGGFGLELCQWLVERGARHVVLTSRSGLKSGYQKRCMDRWKKENTNIIVSKLNATKMDDAKALLKMAAEVKPVAAIFNLALVLRDAFMENQTVENFKEVCESKVASTLNLDAASRELCPELDWFVCFSSLRCGRGNAGQSNYGYANSVMERICEERSKEGLPGLAIQWGAIGDVGVIQDTVGSDAVISGTVPQRINSCLTVLDKFLQQNKPVVSSFVPYQPSETTTQKASKHSVLSTVGKMFGIKDMSAINPETSLGELGMDSLMGVEVKQFLEREFSLVLAIPELRKMKVKDLKKLEGSGEETKTTTTPESKTKPISESNAKLAEKIHGHFRSLLSKQLVPTETIMQMNSVKTGIPLFIVHPIEGTVTMLNSLAQLINFSVYGIQCTPEAPSESIEQLSTFYWKHIKTLNISNTICLAGYSFGGAVAFEMYLQAERDPQKYPEVLNLIMMNGSPALMTAYIREHKSYFRSDSIAEEEVQALCLYVLQFVDINIVE</sequence>
<gene>
    <name evidence="14" type="primary">FASN_61</name>
    <name evidence="14" type="ORF">AVEN_171344_1</name>
</gene>
<dbReference type="SMART" id="SM00829">
    <property type="entry name" value="PKS_ER"/>
    <property type="match status" value="1"/>
</dbReference>
<evidence type="ECO:0000313" key="15">
    <source>
        <dbReference type="Proteomes" id="UP000499080"/>
    </source>
</evidence>
<feature type="non-terminal residue" evidence="14">
    <location>
        <position position="1134"/>
    </location>
</feature>
<dbReference type="Pfam" id="PF08659">
    <property type="entry name" value="KR"/>
    <property type="match status" value="1"/>
</dbReference>
<keyword evidence="10" id="KW-0275">Fatty acid biosynthesis</keyword>
<dbReference type="InterPro" id="IPR020806">
    <property type="entry name" value="PKS_PP-bd"/>
</dbReference>
<dbReference type="CDD" id="cd09272">
    <property type="entry name" value="RNase_HI_RT_Ty1"/>
    <property type="match status" value="1"/>
</dbReference>
<dbReference type="InterPro" id="IPR057326">
    <property type="entry name" value="KR_dom"/>
</dbReference>
<keyword evidence="4" id="KW-0597">Phosphoprotein</keyword>
<evidence type="ECO:0000256" key="2">
    <source>
        <dbReference type="ARBA" id="ARBA00022450"/>
    </source>
</evidence>
<protein>
    <recommendedName>
        <fullName evidence="1">oleoyl-[acyl-carrier-protein] hydrolase</fullName>
        <ecNumber evidence="1">3.1.2.14</ecNumber>
    </recommendedName>
</protein>
<evidence type="ECO:0000256" key="8">
    <source>
        <dbReference type="ARBA" id="ARBA00023002"/>
    </source>
</evidence>
<evidence type="ECO:0000256" key="3">
    <source>
        <dbReference type="ARBA" id="ARBA00022516"/>
    </source>
</evidence>
<evidence type="ECO:0000256" key="7">
    <source>
        <dbReference type="ARBA" id="ARBA00022857"/>
    </source>
</evidence>
<keyword evidence="2" id="KW-0596">Phosphopantetheine</keyword>
<dbReference type="GO" id="GO:0016491">
    <property type="term" value="F:oxidoreductase activity"/>
    <property type="evidence" value="ECO:0007669"/>
    <property type="project" value="UniProtKB-KW"/>
</dbReference>
<comment type="caution">
    <text evidence="14">The sequence shown here is derived from an EMBL/GenBank/DDBJ whole genome shotgun (WGS) entry which is preliminary data.</text>
</comment>
<dbReference type="CDD" id="cd05195">
    <property type="entry name" value="enoyl_red"/>
    <property type="match status" value="1"/>
</dbReference>
<dbReference type="SMART" id="SM00823">
    <property type="entry name" value="PKS_PP"/>
    <property type="match status" value="1"/>
</dbReference>
<dbReference type="InterPro" id="IPR036291">
    <property type="entry name" value="NAD(P)-bd_dom_sf"/>
</dbReference>
<evidence type="ECO:0000256" key="5">
    <source>
        <dbReference type="ARBA" id="ARBA00022679"/>
    </source>
</evidence>
<accession>A0A4Y2KF65</accession>
<dbReference type="InterPro" id="IPR009081">
    <property type="entry name" value="PP-bd_ACP"/>
</dbReference>
<keyword evidence="7" id="KW-0521">NADP</keyword>
<proteinExistence type="predicted"/>
<dbReference type="Gene3D" id="3.90.180.10">
    <property type="entry name" value="Medium-chain alcohol dehydrogenases, catalytic domain"/>
    <property type="match status" value="1"/>
</dbReference>
<dbReference type="InterPro" id="IPR011032">
    <property type="entry name" value="GroES-like_sf"/>
</dbReference>
<evidence type="ECO:0000256" key="4">
    <source>
        <dbReference type="ARBA" id="ARBA00022553"/>
    </source>
</evidence>
<keyword evidence="3" id="KW-0444">Lipid biosynthesis</keyword>
<dbReference type="InterPro" id="IPR057670">
    <property type="entry name" value="SH3_retrovirus"/>
</dbReference>
<feature type="region of interest" description="Disordered" evidence="12">
    <location>
        <begin position="936"/>
        <end position="957"/>
    </location>
</feature>
<dbReference type="InterPro" id="IPR036736">
    <property type="entry name" value="ACP-like_sf"/>
</dbReference>
<dbReference type="Pfam" id="PF00975">
    <property type="entry name" value="Thioesterase"/>
    <property type="match status" value="1"/>
</dbReference>
<evidence type="ECO:0000313" key="14">
    <source>
        <dbReference type="EMBL" id="GBN00562.1"/>
    </source>
</evidence>
<evidence type="ECO:0000259" key="13">
    <source>
        <dbReference type="PROSITE" id="PS50075"/>
    </source>
</evidence>
<name>A0A4Y2KF65_ARAVE</name>
<evidence type="ECO:0000256" key="9">
    <source>
        <dbReference type="ARBA" id="ARBA00023098"/>
    </source>
</evidence>
<dbReference type="InterPro" id="IPR020843">
    <property type="entry name" value="ER"/>
</dbReference>
<dbReference type="SMART" id="SM00822">
    <property type="entry name" value="PKS_KR"/>
    <property type="match status" value="1"/>
</dbReference>
<dbReference type="AlphaFoldDB" id="A0A4Y2KF65"/>
<dbReference type="InterPro" id="IPR050091">
    <property type="entry name" value="PKS_NRPS_Biosynth_Enz"/>
</dbReference>
<dbReference type="OrthoDB" id="329835at2759"/>
<dbReference type="GO" id="GO:0006633">
    <property type="term" value="P:fatty acid biosynthetic process"/>
    <property type="evidence" value="ECO:0007669"/>
    <property type="project" value="UniProtKB-KW"/>
</dbReference>
<keyword evidence="15" id="KW-1185">Reference proteome</keyword>
<dbReference type="SUPFAM" id="SSF53474">
    <property type="entry name" value="alpha/beta-Hydrolases"/>
    <property type="match status" value="1"/>
</dbReference>
<reference evidence="14 15" key="1">
    <citation type="journal article" date="2019" name="Sci. Rep.">
        <title>Orb-weaving spider Araneus ventricosus genome elucidates the spidroin gene catalogue.</title>
        <authorList>
            <person name="Kono N."/>
            <person name="Nakamura H."/>
            <person name="Ohtoshi R."/>
            <person name="Moran D.A.P."/>
            <person name="Shinohara A."/>
            <person name="Yoshida Y."/>
            <person name="Fujiwara M."/>
            <person name="Mori M."/>
            <person name="Tomita M."/>
            <person name="Arakawa K."/>
        </authorList>
    </citation>
    <scope>NUCLEOTIDE SEQUENCE [LARGE SCALE GENOMIC DNA]</scope>
</reference>
<keyword evidence="8" id="KW-0560">Oxidoreductase</keyword>
<dbReference type="PANTHER" id="PTHR43775:SF7">
    <property type="entry name" value="FATTY ACID SYNTHASE"/>
    <property type="match status" value="1"/>
</dbReference>
<dbReference type="InterPro" id="IPR001031">
    <property type="entry name" value="Thioesterase"/>
</dbReference>
<dbReference type="PROSITE" id="PS50075">
    <property type="entry name" value="CARRIER"/>
    <property type="match status" value="1"/>
</dbReference>
<keyword evidence="11" id="KW-0511">Multifunctional enzyme</keyword>
<feature type="domain" description="Carrier" evidence="13">
    <location>
        <begin position="863"/>
        <end position="943"/>
    </location>
</feature>
<dbReference type="CDD" id="cd08954">
    <property type="entry name" value="KR_1_FAS_SDR_x"/>
    <property type="match status" value="1"/>
</dbReference>
<dbReference type="SUPFAM" id="SSF50129">
    <property type="entry name" value="GroES-like"/>
    <property type="match status" value="1"/>
</dbReference>
<keyword evidence="9" id="KW-0443">Lipid metabolism</keyword>
<evidence type="ECO:0000256" key="1">
    <source>
        <dbReference type="ARBA" id="ARBA00012480"/>
    </source>
</evidence>
<dbReference type="InterPro" id="IPR029058">
    <property type="entry name" value="AB_hydrolase_fold"/>
</dbReference>
<dbReference type="Gene3D" id="3.40.50.1820">
    <property type="entry name" value="alpha/beta hydrolase"/>
    <property type="match status" value="1"/>
</dbReference>
<dbReference type="GO" id="GO:0016297">
    <property type="term" value="F:fatty acyl-[ACP] hydrolase activity"/>
    <property type="evidence" value="ECO:0007669"/>
    <property type="project" value="UniProtKB-EC"/>
</dbReference>
<evidence type="ECO:0000256" key="11">
    <source>
        <dbReference type="ARBA" id="ARBA00023268"/>
    </source>
</evidence>
<dbReference type="Gene3D" id="3.40.50.720">
    <property type="entry name" value="NAD(P)-binding Rossmann-like Domain"/>
    <property type="match status" value="1"/>
</dbReference>
<dbReference type="Pfam" id="PF25597">
    <property type="entry name" value="SH3_retrovirus"/>
    <property type="match status" value="1"/>
</dbReference>
<evidence type="ECO:0000256" key="12">
    <source>
        <dbReference type="SAM" id="MobiDB-lite"/>
    </source>
</evidence>
<dbReference type="FunFam" id="3.90.180.10:FF:000015">
    <property type="entry name" value="Fatty acid synthase"/>
    <property type="match status" value="1"/>
</dbReference>